<dbReference type="GeneID" id="76835859"/>
<dbReference type="Gene3D" id="1.10.10.10">
    <property type="entry name" value="Winged helix-like DNA-binding domain superfamily/Winged helix DNA-binding domain"/>
    <property type="match status" value="1"/>
</dbReference>
<proteinExistence type="predicted"/>
<dbReference type="RefSeq" id="WP_268186360.1">
    <property type="nucleotide sequence ID" value="NZ_CP113361.1"/>
</dbReference>
<dbReference type="EMBL" id="CP113361">
    <property type="protein sequence ID" value="WAI01143.1"/>
    <property type="molecule type" value="Genomic_DNA"/>
</dbReference>
<evidence type="ECO:0000313" key="2">
    <source>
        <dbReference type="Proteomes" id="UP001163096"/>
    </source>
</evidence>
<accession>A0A9X9S3K1</accession>
<name>A0A9X9S3K1_METOG</name>
<protein>
    <submittedName>
        <fullName evidence="1">Uncharacterized protein</fullName>
    </submittedName>
</protein>
<dbReference type="Proteomes" id="UP001163096">
    <property type="component" value="Chromosome"/>
</dbReference>
<dbReference type="AlphaFoldDB" id="A0A9X9S3K1"/>
<reference evidence="1" key="1">
    <citation type="submission" date="2022-11" db="EMBL/GenBank/DDBJ databases">
        <title>Complete genome sequence of Methanogenium organophilum DSM 3596.</title>
        <authorList>
            <person name="Chen S.-C."/>
            <person name="Lai S.-J."/>
            <person name="You Y.-T."/>
        </authorList>
    </citation>
    <scope>NUCLEOTIDE SEQUENCE</scope>
    <source>
        <strain evidence="1">DSM 3596</strain>
    </source>
</reference>
<gene>
    <name evidence="1" type="ORF">OU421_12115</name>
</gene>
<evidence type="ECO:0000313" key="1">
    <source>
        <dbReference type="EMBL" id="WAI01143.1"/>
    </source>
</evidence>
<organism evidence="1 2">
    <name type="scientific">Methanogenium organophilum</name>
    <dbReference type="NCBI Taxonomy" id="2199"/>
    <lineage>
        <taxon>Archaea</taxon>
        <taxon>Methanobacteriati</taxon>
        <taxon>Methanobacteriota</taxon>
        <taxon>Stenosarchaea group</taxon>
        <taxon>Methanomicrobia</taxon>
        <taxon>Methanomicrobiales</taxon>
        <taxon>Methanomicrobiaceae</taxon>
        <taxon>Methanogenium</taxon>
    </lineage>
</organism>
<keyword evidence="2" id="KW-1185">Reference proteome</keyword>
<sequence>MESYQKIFADDLNSGRCDTRNAIVRTLSVRNITKCLFCGALTEIPDSQKPIQNLSIYDPTGILTVQYHTGNREISGFLTETTLPVFVLCTAAIRSSVGTCMPMLESIMPVSREIRDVFVLAAADDLISHLTSSPDIPADMKNTICNIAKKALSTVQTGAPNPTIPKTAVLNEAENLILECCEDKKTVNLEELIETLNQKGISRETTLAVLNTLIDNGECYQPKPDIIRRL</sequence>
<dbReference type="KEGG" id="mou:OU421_12115"/>
<dbReference type="InterPro" id="IPR036388">
    <property type="entry name" value="WH-like_DNA-bd_sf"/>
</dbReference>